<dbReference type="Proteomes" id="UP000284824">
    <property type="component" value="Unassembled WGS sequence"/>
</dbReference>
<evidence type="ECO:0000256" key="1">
    <source>
        <dbReference type="SAM" id="MobiDB-lite"/>
    </source>
</evidence>
<feature type="region of interest" description="Disordered" evidence="1">
    <location>
        <begin position="1"/>
        <end position="202"/>
    </location>
</feature>
<feature type="compositionally biased region" description="Polar residues" evidence="1">
    <location>
        <begin position="102"/>
        <end position="116"/>
    </location>
</feature>
<reference evidence="2 3" key="1">
    <citation type="submission" date="2019-01" db="EMBL/GenBank/DDBJ databases">
        <title>Sequencing the genomes of 1000 actinobacteria strains.</title>
        <authorList>
            <person name="Klenk H.-P."/>
        </authorList>
    </citation>
    <scope>NUCLEOTIDE SEQUENCE [LARGE SCALE GENOMIC DNA]</scope>
    <source>
        <strain evidence="2 3">DSM 43925</strain>
    </source>
</reference>
<evidence type="ECO:0000313" key="3">
    <source>
        <dbReference type="Proteomes" id="UP000284824"/>
    </source>
</evidence>
<evidence type="ECO:0000313" key="2">
    <source>
        <dbReference type="EMBL" id="RVX44436.1"/>
    </source>
</evidence>
<sequence>MLHLHRQRHPTTLRIPNRRPKPRRQRRKRPQARRQLPRRRHAPHRRLTSVDLACLPLRPRPSNRRRRTSRQPSDTPPNQPPVLQLARRHHRTINRRLAPPSNEVTLSRPNQTTTLTRSRRIMLHLHRQRHPTTLRIPNRRPKPRRQRRKRPQARRQLPRRPRSPHRRLRQGNRHLCISGSFFDTGPGRGRARQRSGGRCVRGGRDSGWRVPDGSGELRLELLRERWWGLQAFAGRIGEFVRLVQR</sequence>
<feature type="compositionally biased region" description="Basic residues" evidence="1">
    <location>
        <begin position="117"/>
        <end position="172"/>
    </location>
</feature>
<keyword evidence="3" id="KW-1185">Reference proteome</keyword>
<gene>
    <name evidence="2" type="ORF">EDD27_7169</name>
</gene>
<comment type="caution">
    <text evidence="2">The sequence shown here is derived from an EMBL/GenBank/DDBJ whole genome shotgun (WGS) entry which is preliminary data.</text>
</comment>
<proteinExistence type="predicted"/>
<feature type="compositionally biased region" description="Basic residues" evidence="1">
    <location>
        <begin position="1"/>
        <end position="47"/>
    </location>
</feature>
<protein>
    <submittedName>
        <fullName evidence="2">Uncharacterized protein</fullName>
    </submittedName>
</protein>
<dbReference type="EMBL" id="SAUN01000001">
    <property type="protein sequence ID" value="RVX44436.1"/>
    <property type="molecule type" value="Genomic_DNA"/>
</dbReference>
<accession>A0A438MFH5</accession>
<dbReference type="AlphaFoldDB" id="A0A438MFH5"/>
<organism evidence="2 3">
    <name type="scientific">Nonomuraea polychroma</name>
    <dbReference type="NCBI Taxonomy" id="46176"/>
    <lineage>
        <taxon>Bacteria</taxon>
        <taxon>Bacillati</taxon>
        <taxon>Actinomycetota</taxon>
        <taxon>Actinomycetes</taxon>
        <taxon>Streptosporangiales</taxon>
        <taxon>Streptosporangiaceae</taxon>
        <taxon>Nonomuraea</taxon>
    </lineage>
</organism>
<name>A0A438MFH5_9ACTN</name>